<dbReference type="AlphaFoldDB" id="A0AAW1LT50"/>
<gene>
    <name evidence="1" type="ORF">QE152_g10565</name>
</gene>
<comment type="caution">
    <text evidence="1">The sequence shown here is derived from an EMBL/GenBank/DDBJ whole genome shotgun (WGS) entry which is preliminary data.</text>
</comment>
<protein>
    <submittedName>
        <fullName evidence="1">Uncharacterized protein</fullName>
    </submittedName>
</protein>
<keyword evidence="2" id="KW-1185">Reference proteome</keyword>
<accession>A0AAW1LT50</accession>
<dbReference type="Proteomes" id="UP001458880">
    <property type="component" value="Unassembled WGS sequence"/>
</dbReference>
<name>A0AAW1LT50_POPJA</name>
<reference evidence="1 2" key="1">
    <citation type="journal article" date="2024" name="BMC Genomics">
        <title>De novo assembly and annotation of Popillia japonica's genome with initial clues to its potential as an invasive pest.</title>
        <authorList>
            <person name="Cucini C."/>
            <person name="Boschi S."/>
            <person name="Funari R."/>
            <person name="Cardaioli E."/>
            <person name="Iannotti N."/>
            <person name="Marturano G."/>
            <person name="Paoli F."/>
            <person name="Bruttini M."/>
            <person name="Carapelli A."/>
            <person name="Frati F."/>
            <person name="Nardi F."/>
        </authorList>
    </citation>
    <scope>NUCLEOTIDE SEQUENCE [LARGE SCALE GENOMIC DNA]</scope>
    <source>
        <strain evidence="1">DMR45628</strain>
    </source>
</reference>
<evidence type="ECO:0000313" key="2">
    <source>
        <dbReference type="Proteomes" id="UP001458880"/>
    </source>
</evidence>
<proteinExistence type="predicted"/>
<dbReference type="EMBL" id="JASPKY010000097">
    <property type="protein sequence ID" value="KAK9737628.1"/>
    <property type="molecule type" value="Genomic_DNA"/>
</dbReference>
<organism evidence="1 2">
    <name type="scientific">Popillia japonica</name>
    <name type="common">Japanese beetle</name>
    <dbReference type="NCBI Taxonomy" id="7064"/>
    <lineage>
        <taxon>Eukaryota</taxon>
        <taxon>Metazoa</taxon>
        <taxon>Ecdysozoa</taxon>
        <taxon>Arthropoda</taxon>
        <taxon>Hexapoda</taxon>
        <taxon>Insecta</taxon>
        <taxon>Pterygota</taxon>
        <taxon>Neoptera</taxon>
        <taxon>Endopterygota</taxon>
        <taxon>Coleoptera</taxon>
        <taxon>Polyphaga</taxon>
        <taxon>Scarabaeiformia</taxon>
        <taxon>Scarabaeidae</taxon>
        <taxon>Rutelinae</taxon>
        <taxon>Popillia</taxon>
    </lineage>
</organism>
<evidence type="ECO:0000313" key="1">
    <source>
        <dbReference type="EMBL" id="KAK9737628.1"/>
    </source>
</evidence>
<sequence>MNQSNHCQVLSGNGQLFSKGKKMNQSNHCQVLSGNGQLFSKENGDILGRERRTAIGRRWTGELDLHHIMQECVSLNILRATASAI</sequence>